<evidence type="ECO:0000256" key="3">
    <source>
        <dbReference type="ARBA" id="ARBA00023002"/>
    </source>
</evidence>
<dbReference type="Proteomes" id="UP000249204">
    <property type="component" value="Unassembled WGS sequence"/>
</dbReference>
<dbReference type="AlphaFoldDB" id="A0A2W6N945"/>
<evidence type="ECO:0000256" key="1">
    <source>
        <dbReference type="ARBA" id="ARBA00022630"/>
    </source>
</evidence>
<dbReference type="RefSeq" id="WP_111273353.1">
    <property type="nucleotide sequence ID" value="NZ_QKWW01000098.1"/>
</dbReference>
<gene>
    <name evidence="5" type="ORF">DN757_27515</name>
</gene>
<dbReference type="PROSITE" id="PS51387">
    <property type="entry name" value="FAD_PCMH"/>
    <property type="match status" value="1"/>
</dbReference>
<organism evidence="5 6">
    <name type="scientific">Paenibacillus silvae</name>
    <dbReference type="NCBI Taxonomy" id="1325358"/>
    <lineage>
        <taxon>Bacteria</taxon>
        <taxon>Bacillati</taxon>
        <taxon>Bacillota</taxon>
        <taxon>Bacilli</taxon>
        <taxon>Bacillales</taxon>
        <taxon>Paenibacillaceae</taxon>
        <taxon>Paenibacillus</taxon>
    </lineage>
</organism>
<sequence>MAAPAYGSGAQPFVWQPHSLQELQSIREQLQGAWCYTAGATLLRTQWEAELKALPQHLVSLSYIPEMSGITVQGDYIVIGAMTRLKACAASPLVQQLSILHEAVLAIAAPSVRNLATIGGNIASGIGDTLPALLVYDAELRWMTCRGMEMQPVNAWLLDGGIRGRSEEDVLVSVHIPKHQDREGGSFPSQAHSSPVPARKREVAFYRKLGRREVFTASLVTVALFGEINLENGRWERIAIAAGGGSGLAMRLTESEQLLRSGSAEAAQAPMLAAQVIAEFTTYTDAFATEDYRKQAAGNMLGAELWQAFQP</sequence>
<proteinExistence type="predicted"/>
<evidence type="ECO:0000256" key="2">
    <source>
        <dbReference type="ARBA" id="ARBA00022827"/>
    </source>
</evidence>
<evidence type="ECO:0000259" key="4">
    <source>
        <dbReference type="PROSITE" id="PS51387"/>
    </source>
</evidence>
<reference evidence="5 6" key="1">
    <citation type="submission" date="2018-06" db="EMBL/GenBank/DDBJ databases">
        <title>Isolation of heavy metals resistant Paenibacillus silvae NC2 from Gold-Copper mine in ZiJin, China.</title>
        <authorList>
            <person name="Xu J."/>
            <person name="Mazhar H.S."/>
            <person name="Rensing C."/>
        </authorList>
    </citation>
    <scope>NUCLEOTIDE SEQUENCE [LARGE SCALE GENOMIC DNA]</scope>
    <source>
        <strain evidence="5 6">NC2</strain>
    </source>
</reference>
<keyword evidence="2" id="KW-0274">FAD</keyword>
<dbReference type="Pfam" id="PF00941">
    <property type="entry name" value="FAD_binding_5"/>
    <property type="match status" value="1"/>
</dbReference>
<dbReference type="InterPro" id="IPR002346">
    <property type="entry name" value="Mopterin_DH_FAD-bd"/>
</dbReference>
<dbReference type="SUPFAM" id="SSF56176">
    <property type="entry name" value="FAD-binding/transporter-associated domain-like"/>
    <property type="match status" value="1"/>
</dbReference>
<comment type="caution">
    <text evidence="5">The sequence shown here is derived from an EMBL/GenBank/DDBJ whole genome shotgun (WGS) entry which is preliminary data.</text>
</comment>
<dbReference type="Gene3D" id="3.30.390.50">
    <property type="entry name" value="CO dehydrogenase flavoprotein, C-terminal domain"/>
    <property type="match status" value="1"/>
</dbReference>
<evidence type="ECO:0000313" key="5">
    <source>
        <dbReference type="EMBL" id="PZT52475.1"/>
    </source>
</evidence>
<dbReference type="GO" id="GO:0016491">
    <property type="term" value="F:oxidoreductase activity"/>
    <property type="evidence" value="ECO:0007669"/>
    <property type="project" value="UniProtKB-KW"/>
</dbReference>
<protein>
    <submittedName>
        <fullName evidence="5">Molybdopterin dehydrogenase</fullName>
    </submittedName>
</protein>
<dbReference type="InterPro" id="IPR016169">
    <property type="entry name" value="FAD-bd_PCMH_sub2"/>
</dbReference>
<dbReference type="InterPro" id="IPR051312">
    <property type="entry name" value="Diverse_Substr_Oxidored"/>
</dbReference>
<keyword evidence="1" id="KW-0285">Flavoprotein</keyword>
<name>A0A2W6N945_9BACL</name>
<dbReference type="SUPFAM" id="SSF55447">
    <property type="entry name" value="CO dehydrogenase flavoprotein C-terminal domain-like"/>
    <property type="match status" value="1"/>
</dbReference>
<dbReference type="Pfam" id="PF03450">
    <property type="entry name" value="CO_deh_flav_C"/>
    <property type="match status" value="1"/>
</dbReference>
<dbReference type="GO" id="GO:0071949">
    <property type="term" value="F:FAD binding"/>
    <property type="evidence" value="ECO:0007669"/>
    <property type="project" value="InterPro"/>
</dbReference>
<dbReference type="PANTHER" id="PTHR42659">
    <property type="entry name" value="XANTHINE DEHYDROGENASE SUBUNIT C-RELATED"/>
    <property type="match status" value="1"/>
</dbReference>
<dbReference type="SMART" id="SM01092">
    <property type="entry name" value="CO_deh_flav_C"/>
    <property type="match status" value="1"/>
</dbReference>
<dbReference type="InterPro" id="IPR036683">
    <property type="entry name" value="CO_DH_flav_C_dom_sf"/>
</dbReference>
<accession>A0A2W6N945</accession>
<dbReference type="Gene3D" id="3.30.465.10">
    <property type="match status" value="1"/>
</dbReference>
<evidence type="ECO:0000313" key="6">
    <source>
        <dbReference type="Proteomes" id="UP000249204"/>
    </source>
</evidence>
<dbReference type="EMBL" id="QKWW01000098">
    <property type="protein sequence ID" value="PZT52475.1"/>
    <property type="molecule type" value="Genomic_DNA"/>
</dbReference>
<dbReference type="InterPro" id="IPR005107">
    <property type="entry name" value="CO_DH_flav_C"/>
</dbReference>
<dbReference type="PANTHER" id="PTHR42659:SF2">
    <property type="entry name" value="XANTHINE DEHYDROGENASE SUBUNIT C-RELATED"/>
    <property type="match status" value="1"/>
</dbReference>
<keyword evidence="3" id="KW-0560">Oxidoreductase</keyword>
<dbReference type="InterPro" id="IPR016166">
    <property type="entry name" value="FAD-bd_PCMH"/>
</dbReference>
<feature type="domain" description="FAD-binding PCMH-type" evidence="4">
    <location>
        <begin position="6"/>
        <end position="181"/>
    </location>
</feature>
<dbReference type="InterPro" id="IPR036318">
    <property type="entry name" value="FAD-bd_PCMH-like_sf"/>
</dbReference>